<keyword evidence="2" id="KW-0812">Transmembrane</keyword>
<dbReference type="WBParaSite" id="scf7180000424006.g12019">
    <property type="protein sequence ID" value="scf7180000424006.g12019"/>
    <property type="gene ID" value="scf7180000424006.g12019"/>
</dbReference>
<proteinExistence type="predicted"/>
<evidence type="ECO:0000256" key="2">
    <source>
        <dbReference type="SAM" id="Phobius"/>
    </source>
</evidence>
<keyword evidence="2" id="KW-0472">Membrane</keyword>
<name>A0A915P8L6_9BILA</name>
<accession>A0A915P8L6</accession>
<dbReference type="Proteomes" id="UP000887560">
    <property type="component" value="Unplaced"/>
</dbReference>
<reference evidence="4" key="1">
    <citation type="submission" date="2022-11" db="UniProtKB">
        <authorList>
            <consortium name="WormBaseParasite"/>
        </authorList>
    </citation>
    <scope>IDENTIFICATION</scope>
</reference>
<feature type="transmembrane region" description="Helical" evidence="2">
    <location>
        <begin position="258"/>
        <end position="278"/>
    </location>
</feature>
<evidence type="ECO:0000313" key="3">
    <source>
        <dbReference type="Proteomes" id="UP000887560"/>
    </source>
</evidence>
<keyword evidence="3" id="KW-1185">Reference proteome</keyword>
<keyword evidence="1" id="KW-0175">Coiled coil</keyword>
<dbReference type="AlphaFoldDB" id="A0A915P8L6"/>
<organism evidence="3 4">
    <name type="scientific">Meloidogyne floridensis</name>
    <dbReference type="NCBI Taxonomy" id="298350"/>
    <lineage>
        <taxon>Eukaryota</taxon>
        <taxon>Metazoa</taxon>
        <taxon>Ecdysozoa</taxon>
        <taxon>Nematoda</taxon>
        <taxon>Chromadorea</taxon>
        <taxon>Rhabditida</taxon>
        <taxon>Tylenchina</taxon>
        <taxon>Tylenchomorpha</taxon>
        <taxon>Tylenchoidea</taxon>
        <taxon>Meloidogynidae</taxon>
        <taxon>Meloidogyninae</taxon>
        <taxon>Meloidogyne</taxon>
    </lineage>
</organism>
<evidence type="ECO:0000256" key="1">
    <source>
        <dbReference type="SAM" id="Coils"/>
    </source>
</evidence>
<keyword evidence="2" id="KW-1133">Transmembrane helix</keyword>
<feature type="transmembrane region" description="Helical" evidence="2">
    <location>
        <begin position="298"/>
        <end position="326"/>
    </location>
</feature>
<protein>
    <submittedName>
        <fullName evidence="4">Uncharacterized protein</fullName>
    </submittedName>
</protein>
<sequence>MRFALLLLLKITQILLIVILLWRVFSECTICGHFVSTKTVIRYEIDGTCQKLFFYLPPNPEEKRMNILSNISPNLRLWWSFDGEKFMPPKPEKEQLQKIAEKIKEEIYSSARLLEIELKKENKKEEKLKEGIKREKRRLPWLEMQKNAILPDEERRYFSDLNRNVQDNDELNVLDNETKQKQHLEEKEILCYKINLQEELINNLENHKFGQASPLINLANRSVATIAVGFAHLLLLFSQVYLLNCLEVDNLEQRRGKLFLEILIILIGALGWLIVFLFKVRTELNWEAAWRCTNFRPLLLEMLIMTQIFAGILLILGIIEGLHIYWKMRKCMKEIDIEREKKTKRLNVQSK</sequence>
<feature type="coiled-coil region" evidence="1">
    <location>
        <begin position="111"/>
        <end position="138"/>
    </location>
</feature>
<evidence type="ECO:0000313" key="4">
    <source>
        <dbReference type="WBParaSite" id="scf7180000424006.g12019"/>
    </source>
</evidence>
<feature type="transmembrane region" description="Helical" evidence="2">
    <location>
        <begin position="223"/>
        <end position="246"/>
    </location>
</feature>